<sequence length="127" mass="13350">MAALDVIPLMRFPASWPVPVVATLAMAVLAGLDLLGAIAAKEWAEKQSIAAIAFGTIASVALFWFYASSLQYAELAVVTMGWIVLLQVGIVIVDRVHFGTVLGPDKIGALIIILVAQGYLVLAPSST</sequence>
<name>A0ABP8K1H4_9MICO</name>
<dbReference type="EMBL" id="BAABFX010000033">
    <property type="protein sequence ID" value="GAA4399332.1"/>
    <property type="molecule type" value="Genomic_DNA"/>
</dbReference>
<organism evidence="2 3">
    <name type="scientific">Ornithinibacter aureus</name>
    <dbReference type="NCBI Taxonomy" id="622664"/>
    <lineage>
        <taxon>Bacteria</taxon>
        <taxon>Bacillati</taxon>
        <taxon>Actinomycetota</taxon>
        <taxon>Actinomycetes</taxon>
        <taxon>Micrococcales</taxon>
        <taxon>Intrasporangiaceae</taxon>
        <taxon>Ornithinibacter</taxon>
    </lineage>
</organism>
<accession>A0ABP8K1H4</accession>
<feature type="transmembrane region" description="Helical" evidence="1">
    <location>
        <begin position="48"/>
        <end position="66"/>
    </location>
</feature>
<feature type="transmembrane region" description="Helical" evidence="1">
    <location>
        <begin position="16"/>
        <end position="36"/>
    </location>
</feature>
<keyword evidence="3" id="KW-1185">Reference proteome</keyword>
<keyword evidence="1" id="KW-0472">Membrane</keyword>
<evidence type="ECO:0000256" key="1">
    <source>
        <dbReference type="SAM" id="Phobius"/>
    </source>
</evidence>
<evidence type="ECO:0000313" key="3">
    <source>
        <dbReference type="Proteomes" id="UP001500390"/>
    </source>
</evidence>
<protein>
    <submittedName>
        <fullName evidence="2">Uncharacterized protein</fullName>
    </submittedName>
</protein>
<keyword evidence="1" id="KW-1133">Transmembrane helix</keyword>
<proteinExistence type="predicted"/>
<feature type="transmembrane region" description="Helical" evidence="1">
    <location>
        <begin position="105"/>
        <end position="122"/>
    </location>
</feature>
<dbReference type="SUPFAM" id="SSF103481">
    <property type="entry name" value="Multidrug resistance efflux transporter EmrE"/>
    <property type="match status" value="1"/>
</dbReference>
<dbReference type="InterPro" id="IPR037185">
    <property type="entry name" value="EmrE-like"/>
</dbReference>
<feature type="transmembrane region" description="Helical" evidence="1">
    <location>
        <begin position="72"/>
        <end position="93"/>
    </location>
</feature>
<keyword evidence="1" id="KW-0812">Transmembrane</keyword>
<gene>
    <name evidence="2" type="ORF">GCM10023153_25320</name>
</gene>
<dbReference type="Proteomes" id="UP001500390">
    <property type="component" value="Unassembled WGS sequence"/>
</dbReference>
<comment type="caution">
    <text evidence="2">The sequence shown here is derived from an EMBL/GenBank/DDBJ whole genome shotgun (WGS) entry which is preliminary data.</text>
</comment>
<dbReference type="RefSeq" id="WP_159899869.1">
    <property type="nucleotide sequence ID" value="NZ_BAABFX010000033.1"/>
</dbReference>
<evidence type="ECO:0000313" key="2">
    <source>
        <dbReference type="EMBL" id="GAA4399332.1"/>
    </source>
</evidence>
<reference evidence="3" key="1">
    <citation type="journal article" date="2019" name="Int. J. Syst. Evol. Microbiol.">
        <title>The Global Catalogue of Microorganisms (GCM) 10K type strain sequencing project: providing services to taxonomists for standard genome sequencing and annotation.</title>
        <authorList>
            <consortium name="The Broad Institute Genomics Platform"/>
            <consortium name="The Broad Institute Genome Sequencing Center for Infectious Disease"/>
            <person name="Wu L."/>
            <person name="Ma J."/>
        </authorList>
    </citation>
    <scope>NUCLEOTIDE SEQUENCE [LARGE SCALE GENOMIC DNA]</scope>
    <source>
        <strain evidence="3">JCM 17738</strain>
    </source>
</reference>